<name>A0ABR3GRY2_9PEZI</name>
<keyword evidence="2" id="KW-0479">Metal-binding</keyword>
<comment type="caution">
    <text evidence="5">The sequence shown here is derived from an EMBL/GenBank/DDBJ whole genome shotgun (WGS) entry which is preliminary data.</text>
</comment>
<feature type="domain" description="C2H2-type" evidence="4">
    <location>
        <begin position="399"/>
        <end position="423"/>
    </location>
</feature>
<dbReference type="InterPro" id="IPR027417">
    <property type="entry name" value="P-loop_NTPase"/>
</dbReference>
<dbReference type="EMBL" id="JBBBZM010000019">
    <property type="protein sequence ID" value="KAL0638698.1"/>
    <property type="molecule type" value="Genomic_DNA"/>
</dbReference>
<protein>
    <recommendedName>
        <fullName evidence="4">C2H2-type domain-containing protein</fullName>
    </recommendedName>
</protein>
<proteinExistence type="predicted"/>
<accession>A0ABR3GRY2</accession>
<evidence type="ECO:0000259" key="4">
    <source>
        <dbReference type="PROSITE" id="PS50157"/>
    </source>
</evidence>
<gene>
    <name evidence="5" type="ORF">Q9L58_002276</name>
</gene>
<dbReference type="PANTHER" id="PTHR35391">
    <property type="entry name" value="C2H2-TYPE DOMAIN-CONTAINING PROTEIN-RELATED"/>
    <property type="match status" value="1"/>
</dbReference>
<evidence type="ECO:0000256" key="3">
    <source>
        <dbReference type="SAM" id="MobiDB-lite"/>
    </source>
</evidence>
<sequence>MASATDAPSGVPSITSLYNVCIRSFYQLCDCLEDSDGEFCDQISIPALQEELGRFRVWAGNVGAHRSGRVSLDHKLRESFQIHSKVSELLGDLDESLQTTIAIISHERIPSDALSDSSVDSLDDDDSLSSFEDELNPTTELRERFKDIGHVITCLYKFSIAIRSPAQRDRLQKCASIDVSHFEFFDIQHASNKFPGVEQFLLDRLGKANSRRRQLLIYHQRHHTKLARYIDLPVDLNLDRREDISKLHQTENQDLPGVDENQDLQNPASNPSPGTIATTMNTQTTVSTFVQGPARGIDKGLDDNQSQTSYATSSGDDTRWKLRVPPPPKAASALDGEPFECPYCFTIVEINGSLSWMKHVFRDLRPYVCTFHGCPKSDRLFNTRHDWYDHEVEFHRREWFCSSCIEAFPTKTRLREHLRHSHSDIFTETQPTAIDRVVDRCERAIDSVQPCPLCVGKYTPQKLQSHLARHMQQLALFALPRTAGFDEEGESVGAQASVPDEDGSEESLVDGTGRDQGYSELDLLPDPDPDSVDDVFAIDEIPDVQNETWGYLKAPEAAVIKEDKTVEPVIFILLLGTTGCGKSQFAQMASDDQKIIVGHSLSSCTKDVQASDPFVVEGRTVKLVDTPGFNDYDVRDTDVLQMTADWMNKAFDNSQRLHGMIYMTRITDHRFEERMARRLTRFNKLIGTDSHENTVLLTTMWDEGTTRDQIQQFEDTEQELKTHSWVELIRSGAMCERGFNKKAVCHEIIGRMVQGVVNSSRNSQPV</sequence>
<dbReference type="Gene3D" id="3.40.50.300">
    <property type="entry name" value="P-loop containing nucleotide triphosphate hydrolases"/>
    <property type="match status" value="1"/>
</dbReference>
<dbReference type="CDD" id="cd00882">
    <property type="entry name" value="Ras_like_GTPase"/>
    <property type="match status" value="1"/>
</dbReference>
<feature type="region of interest" description="Disordered" evidence="3">
    <location>
        <begin position="293"/>
        <end position="322"/>
    </location>
</feature>
<dbReference type="InterPro" id="IPR006703">
    <property type="entry name" value="G_AIG1"/>
</dbReference>
<evidence type="ECO:0000313" key="5">
    <source>
        <dbReference type="EMBL" id="KAL0638698.1"/>
    </source>
</evidence>
<feature type="compositionally biased region" description="Polar residues" evidence="3">
    <location>
        <begin position="303"/>
        <end position="315"/>
    </location>
</feature>
<dbReference type="Proteomes" id="UP001447188">
    <property type="component" value="Unassembled WGS sequence"/>
</dbReference>
<keyword evidence="1" id="KW-0547">Nucleotide-binding</keyword>
<organism evidence="5 6">
    <name type="scientific">Discina gigas</name>
    <dbReference type="NCBI Taxonomy" id="1032678"/>
    <lineage>
        <taxon>Eukaryota</taxon>
        <taxon>Fungi</taxon>
        <taxon>Dikarya</taxon>
        <taxon>Ascomycota</taxon>
        <taxon>Pezizomycotina</taxon>
        <taxon>Pezizomycetes</taxon>
        <taxon>Pezizales</taxon>
        <taxon>Discinaceae</taxon>
        <taxon>Discina</taxon>
    </lineage>
</organism>
<feature type="compositionally biased region" description="Acidic residues" evidence="3">
    <location>
        <begin position="499"/>
        <end position="508"/>
    </location>
</feature>
<reference evidence="5 6" key="1">
    <citation type="submission" date="2024-02" db="EMBL/GenBank/DDBJ databases">
        <title>Discinaceae phylogenomics.</title>
        <authorList>
            <person name="Dirks A.C."/>
            <person name="James T.Y."/>
        </authorList>
    </citation>
    <scope>NUCLEOTIDE SEQUENCE [LARGE SCALE GENOMIC DNA]</scope>
    <source>
        <strain evidence="5 6">ACD0624</strain>
    </source>
</reference>
<dbReference type="PROSITE" id="PS00028">
    <property type="entry name" value="ZINC_FINGER_C2H2_1"/>
    <property type="match status" value="1"/>
</dbReference>
<feature type="region of interest" description="Disordered" evidence="3">
    <location>
        <begin position="488"/>
        <end position="529"/>
    </location>
</feature>
<keyword evidence="6" id="KW-1185">Reference proteome</keyword>
<evidence type="ECO:0000313" key="6">
    <source>
        <dbReference type="Proteomes" id="UP001447188"/>
    </source>
</evidence>
<dbReference type="InterPro" id="IPR013087">
    <property type="entry name" value="Znf_C2H2_type"/>
</dbReference>
<keyword evidence="2" id="KW-0862">Zinc</keyword>
<dbReference type="Pfam" id="PF04548">
    <property type="entry name" value="AIG1"/>
    <property type="match status" value="1"/>
</dbReference>
<evidence type="ECO:0000256" key="2">
    <source>
        <dbReference type="PROSITE-ProRule" id="PRU00042"/>
    </source>
</evidence>
<dbReference type="SMART" id="SM00355">
    <property type="entry name" value="ZnF_C2H2"/>
    <property type="match status" value="3"/>
</dbReference>
<dbReference type="PROSITE" id="PS50157">
    <property type="entry name" value="ZINC_FINGER_C2H2_2"/>
    <property type="match status" value="1"/>
</dbReference>
<feature type="compositionally biased region" description="Polar residues" evidence="3">
    <location>
        <begin position="263"/>
        <end position="278"/>
    </location>
</feature>
<dbReference type="SUPFAM" id="SSF52540">
    <property type="entry name" value="P-loop containing nucleoside triphosphate hydrolases"/>
    <property type="match status" value="1"/>
</dbReference>
<dbReference type="PANTHER" id="PTHR35391:SF7">
    <property type="entry name" value="C2H2-TYPE DOMAIN-CONTAINING PROTEIN"/>
    <property type="match status" value="1"/>
</dbReference>
<feature type="region of interest" description="Disordered" evidence="3">
    <location>
        <begin position="249"/>
        <end position="278"/>
    </location>
</feature>
<dbReference type="InterPro" id="IPR058925">
    <property type="entry name" value="zf-C2H2_AcuF"/>
</dbReference>
<evidence type="ECO:0000256" key="1">
    <source>
        <dbReference type="ARBA" id="ARBA00022741"/>
    </source>
</evidence>
<keyword evidence="2" id="KW-0863">Zinc-finger</keyword>
<dbReference type="Pfam" id="PF26082">
    <property type="entry name" value="zf-C2H2_AcuF"/>
    <property type="match status" value="1"/>
</dbReference>